<dbReference type="GO" id="GO:0001682">
    <property type="term" value="P:tRNA 5'-leader removal"/>
    <property type="evidence" value="ECO:0007669"/>
    <property type="project" value="UniProtKB-UniRule"/>
</dbReference>
<dbReference type="InterPro" id="IPR014721">
    <property type="entry name" value="Ribsml_uS5_D2-typ_fold_subgr"/>
</dbReference>
<keyword evidence="5 6" id="KW-0694">RNA-binding</keyword>
<dbReference type="Gene3D" id="3.30.230.10">
    <property type="match status" value="1"/>
</dbReference>
<evidence type="ECO:0000256" key="5">
    <source>
        <dbReference type="ARBA" id="ARBA00022884"/>
    </source>
</evidence>
<comment type="subunit">
    <text evidence="6">Consists of a catalytic RNA component (M1 or rnpB) and a protein subunit.</text>
</comment>
<comment type="function">
    <text evidence="6">RNaseP catalyzes the removal of the 5'-leader sequence from pre-tRNA to produce the mature 5'-terminus. It can also cleave other RNA substrates such as 4.5S RNA. The protein component plays an auxiliary but essential role in vivo by binding to the 5'-leader sequence and broadening the substrate specificity of the ribozyme.</text>
</comment>
<keyword evidence="2 6" id="KW-0540">Nuclease</keyword>
<dbReference type="HAMAP" id="MF_00227">
    <property type="entry name" value="RNase_P"/>
    <property type="match status" value="1"/>
</dbReference>
<keyword evidence="9" id="KW-1185">Reference proteome</keyword>
<dbReference type="GO" id="GO:0030677">
    <property type="term" value="C:ribonuclease P complex"/>
    <property type="evidence" value="ECO:0007669"/>
    <property type="project" value="TreeGrafter"/>
</dbReference>
<dbReference type="InterPro" id="IPR000100">
    <property type="entry name" value="RNase_P"/>
</dbReference>
<dbReference type="GO" id="GO:0004526">
    <property type="term" value="F:ribonuclease P activity"/>
    <property type="evidence" value="ECO:0007669"/>
    <property type="project" value="UniProtKB-UniRule"/>
</dbReference>
<dbReference type="RefSeq" id="WP_201654503.1">
    <property type="nucleotide sequence ID" value="NZ_JAEQNC010000003.1"/>
</dbReference>
<dbReference type="EC" id="3.1.26.5" evidence="6 7"/>
<protein>
    <recommendedName>
        <fullName evidence="6 7">Ribonuclease P protein component</fullName>
        <shortName evidence="6">RNase P protein</shortName>
        <shortName evidence="6">RNaseP protein</shortName>
        <ecNumber evidence="6 7">3.1.26.5</ecNumber>
    </recommendedName>
    <alternativeName>
        <fullName evidence="6">Protein C5</fullName>
    </alternativeName>
</protein>
<evidence type="ECO:0000313" key="8">
    <source>
        <dbReference type="EMBL" id="MBL0371523.1"/>
    </source>
</evidence>
<dbReference type="GO" id="GO:0000049">
    <property type="term" value="F:tRNA binding"/>
    <property type="evidence" value="ECO:0007669"/>
    <property type="project" value="UniProtKB-UniRule"/>
</dbReference>
<evidence type="ECO:0000256" key="2">
    <source>
        <dbReference type="ARBA" id="ARBA00022722"/>
    </source>
</evidence>
<proteinExistence type="inferred from homology"/>
<organism evidence="8 9">
    <name type="scientific">Rhizobium setariae</name>
    <dbReference type="NCBI Taxonomy" id="2801340"/>
    <lineage>
        <taxon>Bacteria</taxon>
        <taxon>Pseudomonadati</taxon>
        <taxon>Pseudomonadota</taxon>
        <taxon>Alphaproteobacteria</taxon>
        <taxon>Hyphomicrobiales</taxon>
        <taxon>Rhizobiaceae</taxon>
        <taxon>Rhizobium/Agrobacterium group</taxon>
        <taxon>Rhizobium</taxon>
    </lineage>
</organism>
<keyword evidence="4 6" id="KW-0378">Hydrolase</keyword>
<dbReference type="GO" id="GO:0042781">
    <property type="term" value="F:3'-tRNA processing endoribonuclease activity"/>
    <property type="evidence" value="ECO:0007669"/>
    <property type="project" value="TreeGrafter"/>
</dbReference>
<name>A0A936YL19_9HYPH</name>
<evidence type="ECO:0000256" key="1">
    <source>
        <dbReference type="ARBA" id="ARBA00022694"/>
    </source>
</evidence>
<keyword evidence="1 6" id="KW-0819">tRNA processing</keyword>
<sequence>MTTRKYEHTAGRLKSRPEFLRVREGERRKGRYFMLEVLDRNAPENTPRAGFTVTKKQGNAVERNRMRRRLKEAVRLTAQFAMQPGHDYVIVGHREILAAPFDELTNALVTRIASRPNSKVRTSGKSDGKKP</sequence>
<evidence type="ECO:0000256" key="7">
    <source>
        <dbReference type="NCBIfam" id="TIGR00188"/>
    </source>
</evidence>
<evidence type="ECO:0000256" key="3">
    <source>
        <dbReference type="ARBA" id="ARBA00022759"/>
    </source>
</evidence>
<evidence type="ECO:0000256" key="4">
    <source>
        <dbReference type="ARBA" id="ARBA00022801"/>
    </source>
</evidence>
<dbReference type="Proteomes" id="UP000633219">
    <property type="component" value="Unassembled WGS sequence"/>
</dbReference>
<keyword evidence="3 6" id="KW-0255">Endonuclease</keyword>
<comment type="catalytic activity">
    <reaction evidence="6">
        <text>Endonucleolytic cleavage of RNA, removing 5'-extranucleotides from tRNA precursor.</text>
        <dbReference type="EC" id="3.1.26.5"/>
    </reaction>
</comment>
<dbReference type="AlphaFoldDB" id="A0A936YL19"/>
<evidence type="ECO:0000256" key="6">
    <source>
        <dbReference type="HAMAP-Rule" id="MF_00227"/>
    </source>
</evidence>
<comment type="similarity">
    <text evidence="6">Belongs to the RnpA family.</text>
</comment>
<accession>A0A936YL19</accession>
<dbReference type="SUPFAM" id="SSF54211">
    <property type="entry name" value="Ribosomal protein S5 domain 2-like"/>
    <property type="match status" value="1"/>
</dbReference>
<comment type="caution">
    <text evidence="8">The sequence shown here is derived from an EMBL/GenBank/DDBJ whole genome shotgun (WGS) entry which is preliminary data.</text>
</comment>
<dbReference type="NCBIfam" id="TIGR00188">
    <property type="entry name" value="rnpA"/>
    <property type="match status" value="1"/>
</dbReference>
<reference evidence="8" key="1">
    <citation type="submission" date="2021-01" db="EMBL/GenBank/DDBJ databases">
        <title>Rhizobium sp. strain KVB221 16S ribosomal RNA gene Genome sequencing and assembly.</title>
        <authorList>
            <person name="Kang M."/>
        </authorList>
    </citation>
    <scope>NUCLEOTIDE SEQUENCE</scope>
    <source>
        <strain evidence="8">KVB221</strain>
    </source>
</reference>
<evidence type="ECO:0000313" key="9">
    <source>
        <dbReference type="Proteomes" id="UP000633219"/>
    </source>
</evidence>
<gene>
    <name evidence="6" type="primary">rnpA</name>
    <name evidence="8" type="ORF">JJB09_05735</name>
</gene>
<dbReference type="EMBL" id="JAEQNC010000003">
    <property type="protein sequence ID" value="MBL0371523.1"/>
    <property type="molecule type" value="Genomic_DNA"/>
</dbReference>
<dbReference type="InterPro" id="IPR020568">
    <property type="entry name" value="Ribosomal_Su5_D2-typ_SF"/>
</dbReference>
<dbReference type="PANTHER" id="PTHR33992:SF1">
    <property type="entry name" value="RIBONUCLEASE P PROTEIN COMPONENT"/>
    <property type="match status" value="1"/>
</dbReference>
<dbReference type="PANTHER" id="PTHR33992">
    <property type="entry name" value="RIBONUCLEASE P PROTEIN COMPONENT"/>
    <property type="match status" value="1"/>
</dbReference>
<dbReference type="Pfam" id="PF00825">
    <property type="entry name" value="Ribonuclease_P"/>
    <property type="match status" value="1"/>
</dbReference>